<protein>
    <submittedName>
        <fullName evidence="4">Inosine-5-monophosphate dehydrogenase</fullName>
    </submittedName>
</protein>
<name>A0A8B2NNR1_9HYPH</name>
<dbReference type="EMBL" id="QHHQ01000006">
    <property type="protein sequence ID" value="RAH98719.1"/>
    <property type="molecule type" value="Genomic_DNA"/>
</dbReference>
<gene>
    <name evidence="4" type="ORF">DLJ53_24055</name>
</gene>
<evidence type="ECO:0000256" key="1">
    <source>
        <dbReference type="ARBA" id="ARBA00023122"/>
    </source>
</evidence>
<dbReference type="AlphaFoldDB" id="A0A8B2NNR1"/>
<feature type="domain" description="CBS" evidence="3">
    <location>
        <begin position="75"/>
        <end position="134"/>
    </location>
</feature>
<sequence length="142" mass="15612">MTVKAILKEKGGDVFTMSPDATLVEVAQELSRRKIGALLIMDGDRLAGILSERDIVRQIARAGAAALSAPASSVMTQTVQTATMDDLIEDVMTRMTNSRFRHMPVVHEGKVAGLISIGDVVKRRIEQAVRERDEIRDYIMST</sequence>
<feature type="domain" description="CBS" evidence="3">
    <location>
        <begin position="6"/>
        <end position="67"/>
    </location>
</feature>
<dbReference type="InterPro" id="IPR044725">
    <property type="entry name" value="CBSX3_CBS_dom"/>
</dbReference>
<evidence type="ECO:0000259" key="3">
    <source>
        <dbReference type="PROSITE" id="PS51371"/>
    </source>
</evidence>
<dbReference type="PANTHER" id="PTHR43080">
    <property type="entry name" value="CBS DOMAIN-CONTAINING PROTEIN CBSX3, MITOCHONDRIAL"/>
    <property type="match status" value="1"/>
</dbReference>
<keyword evidence="5" id="KW-1185">Reference proteome</keyword>
<evidence type="ECO:0000256" key="2">
    <source>
        <dbReference type="PROSITE-ProRule" id="PRU00703"/>
    </source>
</evidence>
<dbReference type="CDD" id="cd04623">
    <property type="entry name" value="CBS_pair_bac_euk"/>
    <property type="match status" value="1"/>
</dbReference>
<dbReference type="InterPro" id="IPR051257">
    <property type="entry name" value="Diverse_CBS-Domain"/>
</dbReference>
<organism evidence="4 5">
    <name type="scientific">Acuticoccus sediminis</name>
    <dbReference type="NCBI Taxonomy" id="2184697"/>
    <lineage>
        <taxon>Bacteria</taxon>
        <taxon>Pseudomonadati</taxon>
        <taxon>Pseudomonadota</taxon>
        <taxon>Alphaproteobacteria</taxon>
        <taxon>Hyphomicrobiales</taxon>
        <taxon>Amorphaceae</taxon>
        <taxon>Acuticoccus</taxon>
    </lineage>
</organism>
<accession>A0A8B2NNR1</accession>
<dbReference type="InterPro" id="IPR046342">
    <property type="entry name" value="CBS_dom_sf"/>
</dbReference>
<dbReference type="RefSeq" id="WP_111350013.1">
    <property type="nucleotide sequence ID" value="NZ_JAIWKD010000010.1"/>
</dbReference>
<dbReference type="OrthoDB" id="9807125at2"/>
<proteinExistence type="predicted"/>
<reference evidence="4 5" key="1">
    <citation type="submission" date="2018-05" db="EMBL/GenBank/DDBJ databases">
        <title>Acuticoccus sediminis sp. nov., isolated from deep-sea sediment of Indian Ocean.</title>
        <authorList>
            <person name="Liu X."/>
            <person name="Lai Q."/>
            <person name="Du Y."/>
            <person name="Sun F."/>
            <person name="Zhang X."/>
            <person name="Wang S."/>
            <person name="Shao Z."/>
        </authorList>
    </citation>
    <scope>NUCLEOTIDE SEQUENCE [LARGE SCALE GENOMIC DNA]</scope>
    <source>
        <strain evidence="4 5">PTG4-2</strain>
    </source>
</reference>
<dbReference type="Pfam" id="PF00571">
    <property type="entry name" value="CBS"/>
    <property type="match status" value="2"/>
</dbReference>
<dbReference type="Gene3D" id="3.10.580.10">
    <property type="entry name" value="CBS-domain"/>
    <property type="match status" value="1"/>
</dbReference>
<evidence type="ECO:0000313" key="5">
    <source>
        <dbReference type="Proteomes" id="UP000249590"/>
    </source>
</evidence>
<dbReference type="SUPFAM" id="SSF54631">
    <property type="entry name" value="CBS-domain pair"/>
    <property type="match status" value="1"/>
</dbReference>
<dbReference type="PANTHER" id="PTHR43080:SF2">
    <property type="entry name" value="CBS DOMAIN-CONTAINING PROTEIN"/>
    <property type="match status" value="1"/>
</dbReference>
<dbReference type="PROSITE" id="PS51371">
    <property type="entry name" value="CBS"/>
    <property type="match status" value="2"/>
</dbReference>
<keyword evidence="1 2" id="KW-0129">CBS domain</keyword>
<comment type="caution">
    <text evidence="4">The sequence shown here is derived from an EMBL/GenBank/DDBJ whole genome shotgun (WGS) entry which is preliminary data.</text>
</comment>
<dbReference type="InterPro" id="IPR000644">
    <property type="entry name" value="CBS_dom"/>
</dbReference>
<evidence type="ECO:0000313" key="4">
    <source>
        <dbReference type="EMBL" id="RAH98719.1"/>
    </source>
</evidence>
<dbReference type="Proteomes" id="UP000249590">
    <property type="component" value="Unassembled WGS sequence"/>
</dbReference>
<dbReference type="SMART" id="SM00116">
    <property type="entry name" value="CBS"/>
    <property type="match status" value="2"/>
</dbReference>